<dbReference type="EMBL" id="PDJF01000001">
    <property type="protein sequence ID" value="PFG27880.1"/>
    <property type="molecule type" value="Genomic_DNA"/>
</dbReference>
<dbReference type="PRINTS" id="PR00419">
    <property type="entry name" value="ADXRDTASE"/>
</dbReference>
<name>A0A2A9DPN2_9CORY</name>
<proteinExistence type="predicted"/>
<evidence type="ECO:0000313" key="1">
    <source>
        <dbReference type="EMBL" id="PFG27880.1"/>
    </source>
</evidence>
<dbReference type="Proteomes" id="UP000221653">
    <property type="component" value="Unassembled WGS sequence"/>
</dbReference>
<organism evidence="1 2">
    <name type="scientific">Corynebacterium renale</name>
    <dbReference type="NCBI Taxonomy" id="1724"/>
    <lineage>
        <taxon>Bacteria</taxon>
        <taxon>Bacillati</taxon>
        <taxon>Actinomycetota</taxon>
        <taxon>Actinomycetes</taxon>
        <taxon>Mycobacteriales</taxon>
        <taxon>Corynebacteriaceae</taxon>
        <taxon>Corynebacterium</taxon>
    </lineage>
</organism>
<accession>A0A2A9DPN2</accession>
<comment type="caution">
    <text evidence="1">The sequence shown here is derived from an EMBL/GenBank/DDBJ whole genome shotgun (WGS) entry which is preliminary data.</text>
</comment>
<dbReference type="AlphaFoldDB" id="A0A2A9DPN2"/>
<reference evidence="1 2" key="1">
    <citation type="submission" date="2017-10" db="EMBL/GenBank/DDBJ databases">
        <title>Sequencing the genomes of 1000 actinobacteria strains.</title>
        <authorList>
            <person name="Klenk H.-P."/>
        </authorList>
    </citation>
    <scope>NUCLEOTIDE SEQUENCE [LARGE SCALE GENOMIC DNA]</scope>
    <source>
        <strain evidence="1 2">DSM 20688</strain>
    </source>
</reference>
<gene>
    <name evidence="1" type="ORF">ATK06_0960</name>
</gene>
<keyword evidence="2" id="KW-1185">Reference proteome</keyword>
<dbReference type="Pfam" id="PF13450">
    <property type="entry name" value="NAD_binding_8"/>
    <property type="match status" value="1"/>
</dbReference>
<dbReference type="STRING" id="1724.GCA_001044175_02396"/>
<dbReference type="Gene3D" id="3.40.50.720">
    <property type="entry name" value="NAD(P)-binding Rossmann-like Domain"/>
    <property type="match status" value="1"/>
</dbReference>
<dbReference type="SUPFAM" id="SSF51971">
    <property type="entry name" value="Nucleotide-binding domain"/>
    <property type="match status" value="1"/>
</dbReference>
<dbReference type="RefSeq" id="WP_048381016.1">
    <property type="nucleotide sequence ID" value="NZ_LDYE01000008.1"/>
</dbReference>
<protein>
    <submittedName>
        <fullName evidence="1">Putative NAD(P)-binding protein</fullName>
    </submittedName>
</protein>
<dbReference type="GO" id="GO:0071949">
    <property type="term" value="F:FAD binding"/>
    <property type="evidence" value="ECO:0007669"/>
    <property type="project" value="InterPro"/>
</dbReference>
<sequence length="163" mass="17511">MTHTRIHVAVVGAGAAGLHAAQLLTTAGRGMCVDLYDKLPCPHALLQHATGAGTLRFVGNITVGRDVALAQLNRTYDAVISTVSELHSPYGHPTDILYDAFTGRLRPSAEERGLHPATFPDELKAAGLPITVWQAPSQTTAPLETLEQWTYALYQAEQVPICD</sequence>
<evidence type="ECO:0000313" key="2">
    <source>
        <dbReference type="Proteomes" id="UP000221653"/>
    </source>
</evidence>